<dbReference type="Proteomes" id="UP000784294">
    <property type="component" value="Unassembled WGS sequence"/>
</dbReference>
<accession>A0A3S5APN1</accession>
<reference evidence="1" key="1">
    <citation type="submission" date="2018-11" db="EMBL/GenBank/DDBJ databases">
        <authorList>
            <consortium name="Pathogen Informatics"/>
        </authorList>
    </citation>
    <scope>NUCLEOTIDE SEQUENCE</scope>
</reference>
<name>A0A3S5APN1_9PLAT</name>
<evidence type="ECO:0000313" key="2">
    <source>
        <dbReference type="Proteomes" id="UP000784294"/>
    </source>
</evidence>
<protein>
    <submittedName>
        <fullName evidence="1">Uncharacterized protein</fullName>
    </submittedName>
</protein>
<gene>
    <name evidence="1" type="ORF">PXEA_LOCUS15404</name>
</gene>
<dbReference type="AlphaFoldDB" id="A0A3S5APN1"/>
<dbReference type="EMBL" id="CAAALY010053998">
    <property type="protein sequence ID" value="VEL21964.1"/>
    <property type="molecule type" value="Genomic_DNA"/>
</dbReference>
<evidence type="ECO:0000313" key="1">
    <source>
        <dbReference type="EMBL" id="VEL21964.1"/>
    </source>
</evidence>
<sequence length="149" mass="15722">MDNFDDPGDDTKSIKGVDLDTARAANRAFGRPASPLQPSKCLCNPKPTSSFASLGPTAPASLGVERIGGLGLAEPTSVGETGIVTVPNAPCCSAGPIVRRLEACGERSDGEFAVYATRELACPQDHLYMTVKPHMALHQVGQNFNVRLR</sequence>
<organism evidence="1 2">
    <name type="scientific">Protopolystoma xenopodis</name>
    <dbReference type="NCBI Taxonomy" id="117903"/>
    <lineage>
        <taxon>Eukaryota</taxon>
        <taxon>Metazoa</taxon>
        <taxon>Spiralia</taxon>
        <taxon>Lophotrochozoa</taxon>
        <taxon>Platyhelminthes</taxon>
        <taxon>Monogenea</taxon>
        <taxon>Polyopisthocotylea</taxon>
        <taxon>Polystomatidea</taxon>
        <taxon>Polystomatidae</taxon>
        <taxon>Protopolystoma</taxon>
    </lineage>
</organism>
<comment type="caution">
    <text evidence="1">The sequence shown here is derived from an EMBL/GenBank/DDBJ whole genome shotgun (WGS) entry which is preliminary data.</text>
</comment>
<keyword evidence="2" id="KW-1185">Reference proteome</keyword>
<proteinExistence type="predicted"/>